<evidence type="ECO:0000256" key="1">
    <source>
        <dbReference type="SAM" id="Coils"/>
    </source>
</evidence>
<feature type="coiled-coil region" evidence="1">
    <location>
        <begin position="93"/>
        <end position="120"/>
    </location>
</feature>
<dbReference type="Pfam" id="PF03861">
    <property type="entry name" value="ANTAR"/>
    <property type="match status" value="1"/>
</dbReference>
<dbReference type="Proteomes" id="UP000053024">
    <property type="component" value="Unassembled WGS sequence"/>
</dbReference>
<dbReference type="STRING" id="285568.AQJ66_29340"/>
<dbReference type="SMART" id="SM01012">
    <property type="entry name" value="ANTAR"/>
    <property type="match status" value="1"/>
</dbReference>
<evidence type="ECO:0000259" key="2">
    <source>
        <dbReference type="PROSITE" id="PS50921"/>
    </source>
</evidence>
<accession>A0A101SS22</accession>
<proteinExistence type="predicted"/>
<keyword evidence="1" id="KW-0175">Coiled coil</keyword>
<protein>
    <recommendedName>
        <fullName evidence="2">ANTAR domain-containing protein</fullName>
    </recommendedName>
</protein>
<dbReference type="SUPFAM" id="SSF52172">
    <property type="entry name" value="CheY-like"/>
    <property type="match status" value="1"/>
</dbReference>
<dbReference type="PROSITE" id="PS50921">
    <property type="entry name" value="ANTAR"/>
    <property type="match status" value="1"/>
</dbReference>
<organism evidence="3 4">
    <name type="scientific">Streptomyces bungoensis</name>
    <dbReference type="NCBI Taxonomy" id="285568"/>
    <lineage>
        <taxon>Bacteria</taxon>
        <taxon>Bacillati</taxon>
        <taxon>Actinomycetota</taxon>
        <taxon>Actinomycetes</taxon>
        <taxon>Kitasatosporales</taxon>
        <taxon>Streptomycetaceae</taxon>
        <taxon>Streptomyces</taxon>
    </lineage>
</organism>
<dbReference type="InterPro" id="IPR036388">
    <property type="entry name" value="WH-like_DNA-bd_sf"/>
</dbReference>
<dbReference type="RefSeq" id="WP_061928109.1">
    <property type="nucleotide sequence ID" value="NZ_KQ948869.1"/>
</dbReference>
<gene>
    <name evidence="3" type="ORF">AQJ66_29340</name>
</gene>
<dbReference type="Gene3D" id="1.10.10.10">
    <property type="entry name" value="Winged helix-like DNA-binding domain superfamily/Winged helix DNA-binding domain"/>
    <property type="match status" value="1"/>
</dbReference>
<keyword evidence="4" id="KW-1185">Reference proteome</keyword>
<sequence>MVVLSTGLVIQNADGAYARATLRDREELIGRHVFDALPDNPDDPEGDGDGGLLGIVHHVEDGTDVRLDLERVRRAYARSDAPGAQVAESQHRFARYLAAADEARSHLERLEGEVTQLRRALAWRAVIDQAIGIVQAERRCAPDDAFQVLVALSQKTDTKLREVAAALVRLAASGDGNPIVPGPF</sequence>
<dbReference type="InterPro" id="IPR011006">
    <property type="entry name" value="CheY-like_superfamily"/>
</dbReference>
<dbReference type="EMBL" id="LMWX01000055">
    <property type="protein sequence ID" value="KUN78992.1"/>
    <property type="molecule type" value="Genomic_DNA"/>
</dbReference>
<dbReference type="Gene3D" id="3.30.450.20">
    <property type="entry name" value="PAS domain"/>
    <property type="match status" value="1"/>
</dbReference>
<comment type="caution">
    <text evidence="3">The sequence shown here is derived from an EMBL/GenBank/DDBJ whole genome shotgun (WGS) entry which is preliminary data.</text>
</comment>
<dbReference type="AlphaFoldDB" id="A0A101SS22"/>
<feature type="domain" description="ANTAR" evidence="2">
    <location>
        <begin position="107"/>
        <end position="168"/>
    </location>
</feature>
<dbReference type="GO" id="GO:0003723">
    <property type="term" value="F:RNA binding"/>
    <property type="evidence" value="ECO:0007669"/>
    <property type="project" value="InterPro"/>
</dbReference>
<reference evidence="3 4" key="1">
    <citation type="submission" date="2015-10" db="EMBL/GenBank/DDBJ databases">
        <title>Draft genome sequence of Streptomyces bungoensis DSM 41781, type strain for the species Streptomyces bungoensis.</title>
        <authorList>
            <person name="Ruckert C."/>
            <person name="Winkler A."/>
            <person name="Kalinowski J."/>
            <person name="Kampfer P."/>
            <person name="Glaeser S."/>
        </authorList>
    </citation>
    <scope>NUCLEOTIDE SEQUENCE [LARGE SCALE GENOMIC DNA]</scope>
    <source>
        <strain evidence="3 4">DSM 41781</strain>
    </source>
</reference>
<evidence type="ECO:0000313" key="4">
    <source>
        <dbReference type="Proteomes" id="UP000053024"/>
    </source>
</evidence>
<dbReference type="InterPro" id="IPR005561">
    <property type="entry name" value="ANTAR"/>
</dbReference>
<dbReference type="OrthoDB" id="118142at2"/>
<evidence type="ECO:0000313" key="3">
    <source>
        <dbReference type="EMBL" id="KUN78992.1"/>
    </source>
</evidence>
<name>A0A101SS22_9ACTN</name>